<dbReference type="InterPro" id="IPR004358">
    <property type="entry name" value="Sig_transdc_His_kin-like_C"/>
</dbReference>
<dbReference type="InterPro" id="IPR003660">
    <property type="entry name" value="HAMP_dom"/>
</dbReference>
<dbReference type="PANTHER" id="PTHR43547:SF2">
    <property type="entry name" value="HYBRID SIGNAL TRANSDUCTION HISTIDINE KINASE C"/>
    <property type="match status" value="1"/>
</dbReference>
<dbReference type="InterPro" id="IPR036890">
    <property type="entry name" value="HATPase_C_sf"/>
</dbReference>
<proteinExistence type="predicted"/>
<dbReference type="PROSITE" id="PS50885">
    <property type="entry name" value="HAMP"/>
    <property type="match status" value="1"/>
</dbReference>
<dbReference type="GO" id="GO:0000155">
    <property type="term" value="F:phosphorelay sensor kinase activity"/>
    <property type="evidence" value="ECO:0007669"/>
    <property type="project" value="InterPro"/>
</dbReference>
<dbReference type="EC" id="2.7.13.3" evidence="3"/>
<comment type="subcellular location">
    <subcellularLocation>
        <location evidence="2">Membrane</location>
    </subcellularLocation>
</comment>
<dbReference type="CDD" id="cd06225">
    <property type="entry name" value="HAMP"/>
    <property type="match status" value="1"/>
</dbReference>
<organism evidence="10 11">
    <name type="scientific">Oleomonas cavernae</name>
    <dbReference type="NCBI Taxonomy" id="2320859"/>
    <lineage>
        <taxon>Bacteria</taxon>
        <taxon>Pseudomonadati</taxon>
        <taxon>Pseudomonadota</taxon>
        <taxon>Alphaproteobacteria</taxon>
        <taxon>Acetobacterales</taxon>
        <taxon>Acetobacteraceae</taxon>
        <taxon>Oleomonas</taxon>
    </lineage>
</organism>
<dbReference type="SMART" id="SM00304">
    <property type="entry name" value="HAMP"/>
    <property type="match status" value="1"/>
</dbReference>
<dbReference type="SUPFAM" id="SSF55874">
    <property type="entry name" value="ATPase domain of HSP90 chaperone/DNA topoisomerase II/histidine kinase"/>
    <property type="match status" value="1"/>
</dbReference>
<dbReference type="Gene3D" id="1.10.287.130">
    <property type="match status" value="1"/>
</dbReference>
<keyword evidence="11" id="KW-1185">Reference proteome</keyword>
<keyword evidence="7" id="KW-0812">Transmembrane</keyword>
<dbReference type="InterPro" id="IPR003594">
    <property type="entry name" value="HATPase_dom"/>
</dbReference>
<comment type="caution">
    <text evidence="10">The sequence shown here is derived from an EMBL/GenBank/DDBJ whole genome shotgun (WGS) entry which is preliminary data.</text>
</comment>
<dbReference type="InterPro" id="IPR003661">
    <property type="entry name" value="HisK_dim/P_dom"/>
</dbReference>
<accession>A0A418VTU5</accession>
<dbReference type="PRINTS" id="PR00344">
    <property type="entry name" value="BCTRLSENSOR"/>
</dbReference>
<evidence type="ECO:0000256" key="5">
    <source>
        <dbReference type="ARBA" id="ARBA00022679"/>
    </source>
</evidence>
<feature type="transmembrane region" description="Helical" evidence="7">
    <location>
        <begin position="179"/>
        <end position="198"/>
    </location>
</feature>
<dbReference type="PANTHER" id="PTHR43547">
    <property type="entry name" value="TWO-COMPONENT HISTIDINE KINASE"/>
    <property type="match status" value="1"/>
</dbReference>
<evidence type="ECO:0000259" key="9">
    <source>
        <dbReference type="PROSITE" id="PS50885"/>
    </source>
</evidence>
<keyword evidence="5" id="KW-0808">Transferase</keyword>
<feature type="domain" description="HAMP" evidence="9">
    <location>
        <begin position="203"/>
        <end position="255"/>
    </location>
</feature>
<dbReference type="EMBL" id="QYUK01000016">
    <property type="protein sequence ID" value="RJF80575.1"/>
    <property type="molecule type" value="Genomic_DNA"/>
</dbReference>
<dbReference type="Pfam" id="PF00512">
    <property type="entry name" value="HisKA"/>
    <property type="match status" value="1"/>
</dbReference>
<dbReference type="OrthoDB" id="9801651at2"/>
<dbReference type="AlphaFoldDB" id="A0A418VTU5"/>
<evidence type="ECO:0000256" key="2">
    <source>
        <dbReference type="ARBA" id="ARBA00004370"/>
    </source>
</evidence>
<gene>
    <name evidence="10" type="ORF">D3874_25990</name>
</gene>
<dbReference type="Gene3D" id="6.10.340.10">
    <property type="match status" value="1"/>
</dbReference>
<dbReference type="SMART" id="SM00388">
    <property type="entry name" value="HisKA"/>
    <property type="match status" value="1"/>
</dbReference>
<feature type="transmembrane region" description="Helical" evidence="7">
    <location>
        <begin position="6"/>
        <end position="30"/>
    </location>
</feature>
<comment type="catalytic activity">
    <reaction evidence="1">
        <text>ATP + protein L-histidine = ADP + protein N-phospho-L-histidine.</text>
        <dbReference type="EC" id="2.7.13.3"/>
    </reaction>
</comment>
<feature type="domain" description="Histidine kinase" evidence="8">
    <location>
        <begin position="295"/>
        <end position="512"/>
    </location>
</feature>
<evidence type="ECO:0000256" key="3">
    <source>
        <dbReference type="ARBA" id="ARBA00012438"/>
    </source>
</evidence>
<dbReference type="SUPFAM" id="SSF158472">
    <property type="entry name" value="HAMP domain-like"/>
    <property type="match status" value="1"/>
</dbReference>
<evidence type="ECO:0000256" key="1">
    <source>
        <dbReference type="ARBA" id="ARBA00000085"/>
    </source>
</evidence>
<dbReference type="Gene3D" id="3.30.565.10">
    <property type="entry name" value="Histidine kinase-like ATPase, C-terminal domain"/>
    <property type="match status" value="1"/>
</dbReference>
<dbReference type="Pfam" id="PF00672">
    <property type="entry name" value="HAMP"/>
    <property type="match status" value="1"/>
</dbReference>
<keyword evidence="4" id="KW-0597">Phosphoprotein</keyword>
<dbReference type="CDD" id="cd00075">
    <property type="entry name" value="HATPase"/>
    <property type="match status" value="1"/>
</dbReference>
<evidence type="ECO:0000259" key="8">
    <source>
        <dbReference type="PROSITE" id="PS50109"/>
    </source>
</evidence>
<keyword evidence="7" id="KW-0472">Membrane</keyword>
<dbReference type="SUPFAM" id="SSF47384">
    <property type="entry name" value="Homodimeric domain of signal transducing histidine kinase"/>
    <property type="match status" value="1"/>
</dbReference>
<dbReference type="InterPro" id="IPR005467">
    <property type="entry name" value="His_kinase_dom"/>
</dbReference>
<dbReference type="RefSeq" id="WP_119782627.1">
    <property type="nucleotide sequence ID" value="NZ_QYUK01000016.1"/>
</dbReference>
<keyword evidence="7" id="KW-1133">Transmembrane helix</keyword>
<keyword evidence="6 10" id="KW-0418">Kinase</keyword>
<evidence type="ECO:0000313" key="10">
    <source>
        <dbReference type="EMBL" id="RJF80575.1"/>
    </source>
</evidence>
<protein>
    <recommendedName>
        <fullName evidence="3">histidine kinase</fullName>
        <ecNumber evidence="3">2.7.13.3</ecNumber>
    </recommendedName>
</protein>
<evidence type="ECO:0000256" key="7">
    <source>
        <dbReference type="SAM" id="Phobius"/>
    </source>
</evidence>
<dbReference type="CDD" id="cd00082">
    <property type="entry name" value="HisKA"/>
    <property type="match status" value="1"/>
</dbReference>
<dbReference type="PROSITE" id="PS50109">
    <property type="entry name" value="HIS_KIN"/>
    <property type="match status" value="1"/>
</dbReference>
<evidence type="ECO:0000256" key="4">
    <source>
        <dbReference type="ARBA" id="ARBA00022553"/>
    </source>
</evidence>
<dbReference type="InterPro" id="IPR036097">
    <property type="entry name" value="HisK_dim/P_sf"/>
</dbReference>
<evidence type="ECO:0000313" key="11">
    <source>
        <dbReference type="Proteomes" id="UP000284605"/>
    </source>
</evidence>
<dbReference type="Proteomes" id="UP000284605">
    <property type="component" value="Unassembled WGS sequence"/>
</dbReference>
<dbReference type="Pfam" id="PF02518">
    <property type="entry name" value="HATPase_c"/>
    <property type="match status" value="1"/>
</dbReference>
<dbReference type="GO" id="GO:0016020">
    <property type="term" value="C:membrane"/>
    <property type="evidence" value="ECO:0007669"/>
    <property type="project" value="UniProtKB-SubCell"/>
</dbReference>
<sequence>MGSIRARLLFLVGGVAMLTVLAAAGIFFAVQVSDRALERLMASQHRLDLLAEISGRLTDYALASIDSTNATSPSRTRLADLRAQTEEALVAFDAAQGQADPGAGGGRVSAHLRADFRTLDASVGRALDEPGTLSRGDAIRGALNVFALSAGPALSSLVEAERRAVAAGRDSLRQTSRRLVEGALAAALLALVAAVLLHRRITLPLLQRIVSIEHAAKAVARGDLETRLPIGARDELGLVVARFNRMASMLAQRERRLSEDRANLERTVAERTADLTKANEQLGAIDRSRRRFFADVSHELRTPLTVVLGECDVALRATSIPAETVRPILTTIRQRALRLHRRVEDLLRVARSESGEIDLDFRQAALQSVLSDAVESFAISARRQGLELRLDLPDTPVEARADAEWLRQVVEGLIDNAIRHATGATAIVVSLSAGAAGASITVADDGCGIPPEAREQVFQRFARRNSAEKSGFGIGLALARWIIARHDGSILISSDEDSRRGTRVTIVLPTAASGN</sequence>
<dbReference type="SMART" id="SM00387">
    <property type="entry name" value="HATPase_c"/>
    <property type="match status" value="1"/>
</dbReference>
<name>A0A418VTU5_9PROT</name>
<evidence type="ECO:0000256" key="6">
    <source>
        <dbReference type="ARBA" id="ARBA00022777"/>
    </source>
</evidence>
<reference evidence="10 11" key="1">
    <citation type="submission" date="2018-09" db="EMBL/GenBank/DDBJ databases">
        <authorList>
            <person name="Zhu H."/>
        </authorList>
    </citation>
    <scope>NUCLEOTIDE SEQUENCE [LARGE SCALE GENOMIC DNA]</scope>
    <source>
        <strain evidence="10 11">K1W22B-8</strain>
    </source>
</reference>